<sequence length="174" mass="19507">MLNVSRQARLSITISIIQMDLASRKLRSACHGLAMDASTSSAPRRVLKTTSDADRQHVLSAYEKGTPPSEISRLLNVKKSTVYGIIRRYKDTWQMEAKKRGGNRAKLLPREAVDSIRDWIEEDCTVTLKTLGEKIFQQYGIRASRSTIANEIKDLKSLKNKSTDAGTTSYSNDD</sequence>
<accession>A0A182SU47</accession>
<protein>
    <recommendedName>
        <fullName evidence="4">Paired domain-containing protein</fullName>
    </recommendedName>
</protein>
<comment type="subcellular location">
    <subcellularLocation>
        <location evidence="1">Nucleus</location>
    </subcellularLocation>
</comment>
<evidence type="ECO:0000256" key="1">
    <source>
        <dbReference type="ARBA" id="ARBA00004123"/>
    </source>
</evidence>
<reference evidence="2" key="2">
    <citation type="submission" date="2020-05" db="UniProtKB">
        <authorList>
            <consortium name="EnsemblMetazoa"/>
        </authorList>
    </citation>
    <scope>IDENTIFICATION</scope>
    <source>
        <strain evidence="2">maculatus3</strain>
    </source>
</reference>
<dbReference type="AlphaFoldDB" id="A0A182SU47"/>
<dbReference type="InterPro" id="IPR009057">
    <property type="entry name" value="Homeodomain-like_sf"/>
</dbReference>
<keyword evidence="3" id="KW-1185">Reference proteome</keyword>
<evidence type="ECO:0000313" key="2">
    <source>
        <dbReference type="EnsemblMetazoa" id="AMAM013459-PA"/>
    </source>
</evidence>
<dbReference type="InterPro" id="IPR036388">
    <property type="entry name" value="WH-like_DNA-bd_sf"/>
</dbReference>
<proteinExistence type="predicted"/>
<evidence type="ECO:0008006" key="4">
    <source>
        <dbReference type="Google" id="ProtNLM"/>
    </source>
</evidence>
<dbReference type="GO" id="GO:0005634">
    <property type="term" value="C:nucleus"/>
    <property type="evidence" value="ECO:0007669"/>
    <property type="project" value="UniProtKB-SubCell"/>
</dbReference>
<dbReference type="Gene3D" id="1.10.10.10">
    <property type="entry name" value="Winged helix-like DNA-binding domain superfamily/Winged helix DNA-binding domain"/>
    <property type="match status" value="1"/>
</dbReference>
<dbReference type="VEuPathDB" id="VectorBase:AMAM013459"/>
<name>A0A182SU47_9DIPT</name>
<dbReference type="Pfam" id="PF13384">
    <property type="entry name" value="HTH_23"/>
    <property type="match status" value="1"/>
</dbReference>
<dbReference type="SUPFAM" id="SSF46689">
    <property type="entry name" value="Homeodomain-like"/>
    <property type="match status" value="1"/>
</dbReference>
<organism evidence="2 3">
    <name type="scientific">Anopheles maculatus</name>
    <dbReference type="NCBI Taxonomy" id="74869"/>
    <lineage>
        <taxon>Eukaryota</taxon>
        <taxon>Metazoa</taxon>
        <taxon>Ecdysozoa</taxon>
        <taxon>Arthropoda</taxon>
        <taxon>Hexapoda</taxon>
        <taxon>Insecta</taxon>
        <taxon>Pterygota</taxon>
        <taxon>Neoptera</taxon>
        <taxon>Endopterygota</taxon>
        <taxon>Diptera</taxon>
        <taxon>Nematocera</taxon>
        <taxon>Culicoidea</taxon>
        <taxon>Culicidae</taxon>
        <taxon>Anophelinae</taxon>
        <taxon>Anopheles</taxon>
        <taxon>Anopheles maculatus group</taxon>
    </lineage>
</organism>
<dbReference type="Proteomes" id="UP000075901">
    <property type="component" value="Unassembled WGS sequence"/>
</dbReference>
<dbReference type="EnsemblMetazoa" id="AMAM013459-RA">
    <property type="protein sequence ID" value="AMAM013459-PA"/>
    <property type="gene ID" value="AMAM013459"/>
</dbReference>
<reference evidence="3" key="1">
    <citation type="submission" date="2013-09" db="EMBL/GenBank/DDBJ databases">
        <title>The Genome Sequence of Anopheles maculatus species B.</title>
        <authorList>
            <consortium name="The Broad Institute Genomics Platform"/>
            <person name="Neafsey D.E."/>
            <person name="Besansky N."/>
            <person name="Howell P."/>
            <person name="Walton C."/>
            <person name="Young S.K."/>
            <person name="Zeng Q."/>
            <person name="Gargeya S."/>
            <person name="Fitzgerald M."/>
            <person name="Haas B."/>
            <person name="Abouelleil A."/>
            <person name="Allen A.W."/>
            <person name="Alvarado L."/>
            <person name="Arachchi H.M."/>
            <person name="Berlin A.M."/>
            <person name="Chapman S.B."/>
            <person name="Gainer-Dewar J."/>
            <person name="Goldberg J."/>
            <person name="Griggs A."/>
            <person name="Gujja S."/>
            <person name="Hansen M."/>
            <person name="Howarth C."/>
            <person name="Imamovic A."/>
            <person name="Ireland A."/>
            <person name="Larimer J."/>
            <person name="McCowan C."/>
            <person name="Murphy C."/>
            <person name="Pearson M."/>
            <person name="Poon T.W."/>
            <person name="Priest M."/>
            <person name="Roberts A."/>
            <person name="Saif S."/>
            <person name="Shea T."/>
            <person name="Sisk P."/>
            <person name="Sykes S."/>
            <person name="Wortman J."/>
            <person name="Nusbaum C."/>
            <person name="Birren B."/>
        </authorList>
    </citation>
    <scope>NUCLEOTIDE SEQUENCE [LARGE SCALE GENOMIC DNA]</scope>
    <source>
        <strain evidence="3">maculatus3</strain>
    </source>
</reference>
<evidence type="ECO:0000313" key="3">
    <source>
        <dbReference type="Proteomes" id="UP000075901"/>
    </source>
</evidence>